<keyword evidence="12" id="KW-1185">Reference proteome</keyword>
<dbReference type="Pfam" id="PF00856">
    <property type="entry name" value="SET"/>
    <property type="match status" value="1"/>
</dbReference>
<reference evidence="11" key="1">
    <citation type="submission" date="2023-03" db="EMBL/GenBank/DDBJ databases">
        <title>Massive genome expansion in bonnet fungi (Mycena s.s.) driven by repeated elements and novel gene families across ecological guilds.</title>
        <authorList>
            <consortium name="Lawrence Berkeley National Laboratory"/>
            <person name="Harder C.B."/>
            <person name="Miyauchi S."/>
            <person name="Viragh M."/>
            <person name="Kuo A."/>
            <person name="Thoen E."/>
            <person name="Andreopoulos B."/>
            <person name="Lu D."/>
            <person name="Skrede I."/>
            <person name="Drula E."/>
            <person name="Henrissat B."/>
            <person name="Morin E."/>
            <person name="Kohler A."/>
            <person name="Barry K."/>
            <person name="LaButti K."/>
            <person name="Morin E."/>
            <person name="Salamov A."/>
            <person name="Lipzen A."/>
            <person name="Mereny Z."/>
            <person name="Hegedus B."/>
            <person name="Baldrian P."/>
            <person name="Stursova M."/>
            <person name="Weitz H."/>
            <person name="Taylor A."/>
            <person name="Grigoriev I.V."/>
            <person name="Nagy L.G."/>
            <person name="Martin F."/>
            <person name="Kauserud H."/>
        </authorList>
    </citation>
    <scope>NUCLEOTIDE SEQUENCE</scope>
    <source>
        <strain evidence="11">CBHHK067</strain>
    </source>
</reference>
<dbReference type="InterPro" id="IPR041938">
    <property type="entry name" value="Hist-Lys_N-MTase_N"/>
</dbReference>
<feature type="compositionally biased region" description="Polar residues" evidence="9">
    <location>
        <begin position="371"/>
        <end position="386"/>
    </location>
</feature>
<accession>A0AAD7E1H0</accession>
<dbReference type="Gene3D" id="2.170.270.10">
    <property type="entry name" value="SET domain"/>
    <property type="match status" value="1"/>
</dbReference>
<feature type="region of interest" description="Disordered" evidence="9">
    <location>
        <begin position="270"/>
        <end position="406"/>
    </location>
</feature>
<keyword evidence="3" id="KW-0158">Chromosome</keyword>
<feature type="compositionally biased region" description="Basic and acidic residues" evidence="9">
    <location>
        <begin position="765"/>
        <end position="775"/>
    </location>
</feature>
<evidence type="ECO:0000256" key="6">
    <source>
        <dbReference type="ARBA" id="ARBA00022691"/>
    </source>
</evidence>
<feature type="compositionally biased region" description="Basic and acidic residues" evidence="9">
    <location>
        <begin position="1010"/>
        <end position="1023"/>
    </location>
</feature>
<dbReference type="AlphaFoldDB" id="A0AAD7E1H0"/>
<dbReference type="CDD" id="cd10524">
    <property type="entry name" value="SET_Suv4-20-like"/>
    <property type="match status" value="1"/>
</dbReference>
<feature type="compositionally biased region" description="Polar residues" evidence="9">
    <location>
        <begin position="1119"/>
        <end position="1150"/>
    </location>
</feature>
<dbReference type="Proteomes" id="UP001221757">
    <property type="component" value="Unassembled WGS sequence"/>
</dbReference>
<feature type="domain" description="SET" evidence="10">
    <location>
        <begin position="126"/>
        <end position="248"/>
    </location>
</feature>
<feature type="compositionally biased region" description="Low complexity" evidence="9">
    <location>
        <begin position="1065"/>
        <end position="1092"/>
    </location>
</feature>
<evidence type="ECO:0000256" key="1">
    <source>
        <dbReference type="ARBA" id="ARBA00004123"/>
    </source>
</evidence>
<evidence type="ECO:0000313" key="12">
    <source>
        <dbReference type="Proteomes" id="UP001221757"/>
    </source>
</evidence>
<evidence type="ECO:0000256" key="2">
    <source>
        <dbReference type="ARBA" id="ARBA00004286"/>
    </source>
</evidence>
<sequence length="1150" mass="125479">MDSLSCVPGPVFWRPTKIMNMRDLSKDDDFLSHLLVEKLGTGTVPLLVHKMDSSRRLPKTDADDLLQIVRRLVVTKGPVPLVTRQAVDELLVLAPIRYYLKQYTQKQINAFATHASRYFELYHPTGCIEIAHTSRYSHHTGKSELCILATRLLAPGTVITELKGSMANLTEEEDKELKRTDLRNSDIRRDFSVIHSKQMKKNHLFLGPARFVNHDCNNNCELFREGKYITFRVLRTIAIGEEITAHYGDGYFGRKNRHCLCETCEKRGRGGYAPDHTDEDPPISSDSESDSGSDLDSDSDSNASHSDGERKKPALNLNERRTRRGVYAVMPEEGDSDGSDNDADDGAPTSAQMDAVGGGEIELAAEVDTASDLTSLPPSRAQSNSALPAVAGPSSLPTPETPGMASPALSALTALSPAMTARSSSALTSLSSADDLPSTPKSNQSTPFRSIIATRGQKVKESSTPTAALAKQLMTPPLSEDPDTPAKRVTRSASANMLSTRGTVDDKGKGKQKASQASTPAPTPLSGTARKGKGKEELDVKKEEAEPRMLRARPSVPAAVEVTKEPPPKREILKGPDGKPLPICSTCSNVLPVISVDSKVVWGLEPSSKKKNKKQDCPRCIRHFAIYGQAWPCRISIHGPVFLLPTPREEATPVESASRRVNKKALSVLDRKLAAAAAVASASPKSRKRQREEEERPMLKRRKTEPVLRVETSKSQKTKYVKSGRHSLPGPKVLHTYGRHKRGRKPRSPSPTKSDEEPQSEEAAEEVKQVEEVVPKVRRKKKATTPQPVLSRAERAEEREKIRRWLQKKGEEEAEDSAGEDAGVPARKRSSADIDDPEDHPKRKAPRSKEKQLPLQKVLPRPSSGFRGGQLFSKPNPLSYALHAWASPLVSTASSSEDDELPPVTPEDEPTVDLPLDTCGPAFTSTPSTFKPTPFSFARRRWGSGSTPPRDDSKRRVPRNPRDDASVDEQLSDMSEAEDDNLFFRGDPPSSSVSHDSAVALGLPWCPTPVEKRTGAAAEHTDRYPSSISSLDSLSECSQDNDDSPTQRTVKHTPPCSPLQHDSDSSPLPLLRRIISPISSPLSSLDSAPASPRGEKDELPPSLGLGPADAILKGPKPVSFTSENLASSPNPEWDSFSSPLTSPVDSDSDC</sequence>
<dbReference type="InterPro" id="IPR046341">
    <property type="entry name" value="SET_dom_sf"/>
</dbReference>
<comment type="subcellular location">
    <subcellularLocation>
        <location evidence="2">Chromosome</location>
    </subcellularLocation>
    <subcellularLocation>
        <location evidence="1">Nucleus</location>
    </subcellularLocation>
</comment>
<evidence type="ECO:0000256" key="7">
    <source>
        <dbReference type="ARBA" id="ARBA00022853"/>
    </source>
</evidence>
<protein>
    <recommendedName>
        <fullName evidence="10">SET domain-containing protein</fullName>
    </recommendedName>
</protein>
<dbReference type="PROSITE" id="PS50280">
    <property type="entry name" value="SET"/>
    <property type="match status" value="1"/>
</dbReference>
<keyword evidence="7" id="KW-0156">Chromatin regulator</keyword>
<feature type="compositionally biased region" description="Basic and acidic residues" evidence="9">
    <location>
        <begin position="690"/>
        <end position="714"/>
    </location>
</feature>
<dbReference type="SUPFAM" id="SSF82199">
    <property type="entry name" value="SET domain"/>
    <property type="match status" value="1"/>
</dbReference>
<keyword evidence="4" id="KW-0489">Methyltransferase</keyword>
<keyword evidence="6" id="KW-0949">S-adenosyl-L-methionine</keyword>
<feature type="compositionally biased region" description="Acidic residues" evidence="9">
    <location>
        <begin position="332"/>
        <end position="345"/>
    </location>
</feature>
<evidence type="ECO:0000259" key="10">
    <source>
        <dbReference type="PROSITE" id="PS50280"/>
    </source>
</evidence>
<organism evidence="11 12">
    <name type="scientific">Mycena rosella</name>
    <name type="common">Pink bonnet</name>
    <name type="synonym">Agaricus rosellus</name>
    <dbReference type="NCBI Taxonomy" id="1033263"/>
    <lineage>
        <taxon>Eukaryota</taxon>
        <taxon>Fungi</taxon>
        <taxon>Dikarya</taxon>
        <taxon>Basidiomycota</taxon>
        <taxon>Agaricomycotina</taxon>
        <taxon>Agaricomycetes</taxon>
        <taxon>Agaricomycetidae</taxon>
        <taxon>Agaricales</taxon>
        <taxon>Marasmiineae</taxon>
        <taxon>Mycenaceae</taxon>
        <taxon>Mycena</taxon>
    </lineage>
</organism>
<comment type="caution">
    <text evidence="11">The sequence shown here is derived from an EMBL/GenBank/DDBJ whole genome shotgun (WGS) entry which is preliminary data.</text>
</comment>
<feature type="compositionally biased region" description="Acidic residues" evidence="9">
    <location>
        <begin position="277"/>
        <end position="299"/>
    </location>
</feature>
<feature type="compositionally biased region" description="Basic and acidic residues" evidence="9">
    <location>
        <begin position="949"/>
        <end position="965"/>
    </location>
</feature>
<dbReference type="GO" id="GO:0005694">
    <property type="term" value="C:chromosome"/>
    <property type="evidence" value="ECO:0007669"/>
    <property type="project" value="UniProtKB-SubCell"/>
</dbReference>
<dbReference type="InterPro" id="IPR039977">
    <property type="entry name" value="Suv4-20/Set9"/>
</dbReference>
<dbReference type="PANTHER" id="PTHR12977">
    <property type="entry name" value="SUPPRESSOR OF VARIEGATION 4-20-RELATED"/>
    <property type="match status" value="1"/>
</dbReference>
<evidence type="ECO:0000256" key="5">
    <source>
        <dbReference type="ARBA" id="ARBA00022679"/>
    </source>
</evidence>
<feature type="compositionally biased region" description="Basic residues" evidence="9">
    <location>
        <begin position="737"/>
        <end position="747"/>
    </location>
</feature>
<feature type="compositionally biased region" description="Acidic residues" evidence="9">
    <location>
        <begin position="966"/>
        <end position="981"/>
    </location>
</feature>
<evidence type="ECO:0000256" key="3">
    <source>
        <dbReference type="ARBA" id="ARBA00022454"/>
    </source>
</evidence>
<name>A0AAD7E1H0_MYCRO</name>
<dbReference type="GO" id="GO:0032259">
    <property type="term" value="P:methylation"/>
    <property type="evidence" value="ECO:0007669"/>
    <property type="project" value="UniProtKB-KW"/>
</dbReference>
<evidence type="ECO:0000313" key="11">
    <source>
        <dbReference type="EMBL" id="KAJ7703085.1"/>
    </source>
</evidence>
<evidence type="ECO:0000256" key="9">
    <source>
        <dbReference type="SAM" id="MobiDB-lite"/>
    </source>
</evidence>
<feature type="compositionally biased region" description="Low complexity" evidence="9">
    <location>
        <begin position="1026"/>
        <end position="1038"/>
    </location>
</feature>
<evidence type="ECO:0000256" key="4">
    <source>
        <dbReference type="ARBA" id="ARBA00022603"/>
    </source>
</evidence>
<feature type="compositionally biased region" description="Basic and acidic residues" evidence="9">
    <location>
        <begin position="562"/>
        <end position="576"/>
    </location>
</feature>
<keyword evidence="5" id="KW-0808">Transferase</keyword>
<feature type="compositionally biased region" description="Acidic residues" evidence="9">
    <location>
        <begin position="896"/>
        <end position="911"/>
    </location>
</feature>
<dbReference type="InterPro" id="IPR001214">
    <property type="entry name" value="SET_dom"/>
</dbReference>
<dbReference type="PANTHER" id="PTHR12977:SF4">
    <property type="entry name" value="HISTONE-LYSINE N-METHYLTRANSFERASE KMT5B"/>
    <property type="match status" value="1"/>
</dbReference>
<dbReference type="Gene3D" id="1.10.10.1700">
    <property type="entry name" value="Histone-lysine N-methyltransferase"/>
    <property type="match status" value="1"/>
</dbReference>
<dbReference type="SMART" id="SM00317">
    <property type="entry name" value="SET"/>
    <property type="match status" value="1"/>
</dbReference>
<evidence type="ECO:0000256" key="8">
    <source>
        <dbReference type="ARBA" id="ARBA00023242"/>
    </source>
</evidence>
<feature type="compositionally biased region" description="Low complexity" evidence="9">
    <location>
        <begin position="418"/>
        <end position="440"/>
    </location>
</feature>
<proteinExistence type="predicted"/>
<dbReference type="EMBL" id="JARKIE010000013">
    <property type="protein sequence ID" value="KAJ7703085.1"/>
    <property type="molecule type" value="Genomic_DNA"/>
</dbReference>
<dbReference type="GO" id="GO:0042799">
    <property type="term" value="F:histone H4K20 methyltransferase activity"/>
    <property type="evidence" value="ECO:0007669"/>
    <property type="project" value="UniProtKB-ARBA"/>
</dbReference>
<feature type="region of interest" description="Disordered" evidence="9">
    <location>
        <begin position="418"/>
        <end position="576"/>
    </location>
</feature>
<feature type="compositionally biased region" description="Basic and acidic residues" evidence="9">
    <location>
        <begin position="792"/>
        <end position="811"/>
    </location>
</feature>
<keyword evidence="8" id="KW-0539">Nucleus</keyword>
<feature type="compositionally biased region" description="Basic and acidic residues" evidence="9">
    <location>
        <begin position="534"/>
        <end position="549"/>
    </location>
</feature>
<feature type="compositionally biased region" description="Low complexity" evidence="9">
    <location>
        <begin position="921"/>
        <end position="937"/>
    </location>
</feature>
<gene>
    <name evidence="11" type="ORF">B0H17DRAFT_1041561</name>
</gene>
<feature type="compositionally biased region" description="Basic residues" evidence="9">
    <location>
        <begin position="716"/>
        <end position="725"/>
    </location>
</feature>
<feature type="region of interest" description="Disordered" evidence="9">
    <location>
        <begin position="676"/>
        <end position="874"/>
    </location>
</feature>
<feature type="region of interest" description="Disordered" evidence="9">
    <location>
        <begin position="890"/>
        <end position="1150"/>
    </location>
</feature>
<feature type="compositionally biased region" description="Polar residues" evidence="9">
    <location>
        <begin position="491"/>
        <end position="502"/>
    </location>
</feature>
<dbReference type="GO" id="GO:0005634">
    <property type="term" value="C:nucleus"/>
    <property type="evidence" value="ECO:0007669"/>
    <property type="project" value="UniProtKB-SubCell"/>
</dbReference>